<evidence type="ECO:0000256" key="1">
    <source>
        <dbReference type="ARBA" id="ARBA00022679"/>
    </source>
</evidence>
<dbReference type="PANTHER" id="PTHR46969:SF1">
    <property type="entry name" value="BIFUNCTIONAL PROTEIN HLDE"/>
    <property type="match status" value="1"/>
</dbReference>
<dbReference type="PANTHER" id="PTHR46969">
    <property type="entry name" value="BIFUNCTIONAL PROTEIN HLDE"/>
    <property type="match status" value="1"/>
</dbReference>
<dbReference type="GO" id="GO:0033786">
    <property type="term" value="F:heptose-1-phosphate adenylyltransferase activity"/>
    <property type="evidence" value="ECO:0007669"/>
    <property type="project" value="TreeGrafter"/>
</dbReference>
<accession>A0A1G2BAQ6</accession>
<evidence type="ECO:0000313" key="4">
    <source>
        <dbReference type="EMBL" id="OGY86095.1"/>
    </source>
</evidence>
<dbReference type="AlphaFoldDB" id="A0A1G2BAQ6"/>
<dbReference type="CDD" id="cd01172">
    <property type="entry name" value="RfaE_like"/>
    <property type="match status" value="1"/>
</dbReference>
<dbReference type="EMBL" id="MHKI01000025">
    <property type="protein sequence ID" value="OGY86095.1"/>
    <property type="molecule type" value="Genomic_DNA"/>
</dbReference>
<dbReference type="SUPFAM" id="SSF53613">
    <property type="entry name" value="Ribokinase-like"/>
    <property type="match status" value="1"/>
</dbReference>
<feature type="domain" description="Carbohydrate kinase PfkB" evidence="3">
    <location>
        <begin position="16"/>
        <end position="306"/>
    </location>
</feature>
<comment type="caution">
    <text evidence="4">The sequence shown here is derived from an EMBL/GenBank/DDBJ whole genome shotgun (WGS) entry which is preliminary data.</text>
</comment>
<sequence>MQNNRYEKIINTFKNQHLAVIGDIMLDNFIYGDVERISPEAPVPVVKMEKELLVCGGAGNVAINISELKAQVSLLGVVGADLDGKQLKQILKKKHLKQDGVCTVRDRPTIKKTRIVARGQQIVRVDQEENKPLDKKITAQLLQQIKKNIANWNAIVISDYNKGVVTQELMAGLQKICQNKKIPLIGDTKPQQHDLFKNVTLIAPNKHEALLMSNKKTVKQAGLALQKKLHCAVLITQGADGMMLFSKNKITNFPVTQQEVYDVVGAGDTVVSSLALALGAGADLATATIIANHAAGVAVSKIGTATVSTAELITSLKNEK</sequence>
<dbReference type="InterPro" id="IPR029056">
    <property type="entry name" value="Ribokinase-like"/>
</dbReference>
<protein>
    <recommendedName>
        <fullName evidence="3">Carbohydrate kinase PfkB domain-containing protein</fullName>
    </recommendedName>
</protein>
<evidence type="ECO:0000256" key="2">
    <source>
        <dbReference type="ARBA" id="ARBA00022777"/>
    </source>
</evidence>
<dbReference type="Gene3D" id="3.40.1190.20">
    <property type="match status" value="1"/>
</dbReference>
<proteinExistence type="predicted"/>
<dbReference type="GO" id="GO:0005829">
    <property type="term" value="C:cytosol"/>
    <property type="evidence" value="ECO:0007669"/>
    <property type="project" value="TreeGrafter"/>
</dbReference>
<dbReference type="Pfam" id="PF00294">
    <property type="entry name" value="PfkB"/>
    <property type="match status" value="1"/>
</dbReference>
<dbReference type="Proteomes" id="UP000176420">
    <property type="component" value="Unassembled WGS sequence"/>
</dbReference>
<reference evidence="4 5" key="1">
    <citation type="journal article" date="2016" name="Nat. Commun.">
        <title>Thousands of microbial genomes shed light on interconnected biogeochemical processes in an aquifer system.</title>
        <authorList>
            <person name="Anantharaman K."/>
            <person name="Brown C.T."/>
            <person name="Hug L.A."/>
            <person name="Sharon I."/>
            <person name="Castelle C.J."/>
            <person name="Probst A.J."/>
            <person name="Thomas B.C."/>
            <person name="Singh A."/>
            <person name="Wilkins M.J."/>
            <person name="Karaoz U."/>
            <person name="Brodie E.L."/>
            <person name="Williams K.H."/>
            <person name="Hubbard S.S."/>
            <person name="Banfield J.F."/>
        </authorList>
    </citation>
    <scope>NUCLEOTIDE SEQUENCE [LARGE SCALE GENOMIC DNA]</scope>
</reference>
<dbReference type="InterPro" id="IPR011611">
    <property type="entry name" value="PfkB_dom"/>
</dbReference>
<evidence type="ECO:0000259" key="3">
    <source>
        <dbReference type="Pfam" id="PF00294"/>
    </source>
</evidence>
<dbReference type="InterPro" id="IPR011913">
    <property type="entry name" value="RfaE_dom_I"/>
</dbReference>
<gene>
    <name evidence="4" type="ORF">A2319_01385</name>
</gene>
<keyword evidence="1" id="KW-0808">Transferase</keyword>
<dbReference type="GO" id="GO:0016773">
    <property type="term" value="F:phosphotransferase activity, alcohol group as acceptor"/>
    <property type="evidence" value="ECO:0007669"/>
    <property type="project" value="InterPro"/>
</dbReference>
<name>A0A1G2BAQ6_9BACT</name>
<organism evidence="4 5">
    <name type="scientific">Candidatus Kerfeldbacteria bacterium RIFOXYB2_FULL_38_14</name>
    <dbReference type="NCBI Taxonomy" id="1798547"/>
    <lineage>
        <taxon>Bacteria</taxon>
        <taxon>Candidatus Kerfeldiibacteriota</taxon>
    </lineage>
</organism>
<dbReference type="GO" id="GO:0033785">
    <property type="term" value="F:heptose 7-phosphate kinase activity"/>
    <property type="evidence" value="ECO:0007669"/>
    <property type="project" value="TreeGrafter"/>
</dbReference>
<evidence type="ECO:0000313" key="5">
    <source>
        <dbReference type="Proteomes" id="UP000176420"/>
    </source>
</evidence>
<keyword evidence="2" id="KW-0418">Kinase</keyword>